<dbReference type="GeneID" id="18563296"/>
<name>G3MBE7_9CAUD</name>
<protein>
    <submittedName>
        <fullName evidence="1">Gp77</fullName>
    </submittedName>
</protein>
<evidence type="ECO:0000313" key="2">
    <source>
        <dbReference type="Proteomes" id="UP000009273"/>
    </source>
</evidence>
<dbReference type="Proteomes" id="UP000009273">
    <property type="component" value="Segment"/>
</dbReference>
<dbReference type="RefSeq" id="YP_009015388.1">
    <property type="nucleotide sequence ID" value="NC_023719.1"/>
</dbReference>
<keyword evidence="2" id="KW-1185">Reference proteome</keyword>
<sequence length="70" mass="8175">MKHSDLEELAQETVKYAMENEMDEFCFFNGVGIDSIFYKVYNDLANKNLIVGSMFAMLLENKYEIKIPIK</sequence>
<accession>G3MBE7</accession>
<evidence type="ECO:0000313" key="1">
    <source>
        <dbReference type="EMBL" id="AEO93348.1"/>
    </source>
</evidence>
<gene>
    <name evidence="1" type="primary">77</name>
    <name evidence="1" type="ORF">G_77</name>
</gene>
<organism evidence="1 2">
    <name type="scientific">Bacillus phage G</name>
    <dbReference type="NCBI Taxonomy" id="2884420"/>
    <lineage>
        <taxon>Viruses</taxon>
        <taxon>Duplodnaviria</taxon>
        <taxon>Heunggongvirae</taxon>
        <taxon>Uroviricota</taxon>
        <taxon>Caudoviricetes</taxon>
        <taxon>Donellivirus</taxon>
        <taxon>Donellivirus gee</taxon>
    </lineage>
</organism>
<dbReference type="EMBL" id="JN638751">
    <property type="protein sequence ID" value="AEO93348.1"/>
    <property type="molecule type" value="Genomic_DNA"/>
</dbReference>
<dbReference type="KEGG" id="vg:18563296"/>
<reference evidence="1 2" key="1">
    <citation type="submission" date="2011-09" db="EMBL/GenBank/DDBJ databases">
        <authorList>
            <person name="Pope W.H."/>
            <person name="Pedulla M.L."/>
            <person name="Ford M.E."/>
            <person name="Peebles C.L."/>
            <person name="Hatfull G.H."/>
            <person name="Hendrix R.W."/>
        </authorList>
    </citation>
    <scope>NUCLEOTIDE SEQUENCE [LARGE SCALE GENOMIC DNA]</scope>
    <source>
        <strain evidence="1">G</strain>
    </source>
</reference>
<proteinExistence type="predicted"/>